<keyword evidence="2" id="KW-1185">Reference proteome</keyword>
<evidence type="ECO:0000313" key="2">
    <source>
        <dbReference type="Proteomes" id="UP001497700"/>
    </source>
</evidence>
<reference evidence="1 2" key="1">
    <citation type="journal article" date="2022" name="New Phytol.">
        <title>Ecological generalism drives hyperdiversity of secondary metabolite gene clusters in xylarialean endophytes.</title>
        <authorList>
            <person name="Franco M.E.E."/>
            <person name="Wisecaver J.H."/>
            <person name="Arnold A.E."/>
            <person name="Ju Y.M."/>
            <person name="Slot J.C."/>
            <person name="Ahrendt S."/>
            <person name="Moore L.P."/>
            <person name="Eastman K.E."/>
            <person name="Scott K."/>
            <person name="Konkel Z."/>
            <person name="Mondo S.J."/>
            <person name="Kuo A."/>
            <person name="Hayes R.D."/>
            <person name="Haridas S."/>
            <person name="Andreopoulos B."/>
            <person name="Riley R."/>
            <person name="LaButti K."/>
            <person name="Pangilinan J."/>
            <person name="Lipzen A."/>
            <person name="Amirebrahimi M."/>
            <person name="Yan J."/>
            <person name="Adam C."/>
            <person name="Keymanesh K."/>
            <person name="Ng V."/>
            <person name="Louie K."/>
            <person name="Northen T."/>
            <person name="Drula E."/>
            <person name="Henrissat B."/>
            <person name="Hsieh H.M."/>
            <person name="Youens-Clark K."/>
            <person name="Lutzoni F."/>
            <person name="Miadlikowska J."/>
            <person name="Eastwood D.C."/>
            <person name="Hamelin R.C."/>
            <person name="Grigoriev I.V."/>
            <person name="U'Ren J.M."/>
        </authorList>
    </citation>
    <scope>NUCLEOTIDE SEQUENCE [LARGE SCALE GENOMIC DNA]</scope>
    <source>
        <strain evidence="1 2">CBS 119005</strain>
    </source>
</reference>
<proteinExistence type="predicted"/>
<protein>
    <submittedName>
        <fullName evidence="1">Uncharacterized protein</fullName>
    </submittedName>
</protein>
<name>A0ACB9YZ65_9PEZI</name>
<dbReference type="EMBL" id="MU393482">
    <property type="protein sequence ID" value="KAI4864694.1"/>
    <property type="molecule type" value="Genomic_DNA"/>
</dbReference>
<organism evidence="1 2">
    <name type="scientific">Hypoxylon rubiginosum</name>
    <dbReference type="NCBI Taxonomy" id="110542"/>
    <lineage>
        <taxon>Eukaryota</taxon>
        <taxon>Fungi</taxon>
        <taxon>Dikarya</taxon>
        <taxon>Ascomycota</taxon>
        <taxon>Pezizomycotina</taxon>
        <taxon>Sordariomycetes</taxon>
        <taxon>Xylariomycetidae</taxon>
        <taxon>Xylariales</taxon>
        <taxon>Hypoxylaceae</taxon>
        <taxon>Hypoxylon</taxon>
    </lineage>
</organism>
<sequence>MSGKSGPSAATTSDYSSRNQSQPIALEYYLTSPPTITETLAFPASTEGTSSNVDSKGGEMKEALDRWQSAWDSTKESKK</sequence>
<gene>
    <name evidence="1" type="ORF">F4820DRAFT_326167</name>
</gene>
<comment type="caution">
    <text evidence="1">The sequence shown here is derived from an EMBL/GenBank/DDBJ whole genome shotgun (WGS) entry which is preliminary data.</text>
</comment>
<evidence type="ECO:0000313" key="1">
    <source>
        <dbReference type="EMBL" id="KAI4864694.1"/>
    </source>
</evidence>
<dbReference type="Proteomes" id="UP001497700">
    <property type="component" value="Unassembled WGS sequence"/>
</dbReference>
<accession>A0ACB9YZ65</accession>